<evidence type="ECO:0000256" key="13">
    <source>
        <dbReference type="ARBA" id="ARBA00070113"/>
    </source>
</evidence>
<dbReference type="EMBL" id="CAJHNH020004890">
    <property type="protein sequence ID" value="CAG5131816.1"/>
    <property type="molecule type" value="Genomic_DNA"/>
</dbReference>
<dbReference type="InterPro" id="IPR001650">
    <property type="entry name" value="Helicase_C-like"/>
</dbReference>
<dbReference type="GO" id="GO:0003677">
    <property type="term" value="F:DNA binding"/>
    <property type="evidence" value="ECO:0007669"/>
    <property type="project" value="UniProtKB-KW"/>
</dbReference>
<dbReference type="SUPFAM" id="SSF52540">
    <property type="entry name" value="P-loop containing nucleoside triphosphate hydrolases"/>
    <property type="match status" value="2"/>
</dbReference>
<dbReference type="SMART" id="SM00490">
    <property type="entry name" value="HELICc"/>
    <property type="match status" value="1"/>
</dbReference>
<feature type="coiled-coil region" evidence="16">
    <location>
        <begin position="372"/>
        <end position="432"/>
    </location>
</feature>
<evidence type="ECO:0000256" key="1">
    <source>
        <dbReference type="ARBA" id="ARBA00004123"/>
    </source>
</evidence>
<comment type="similarity">
    <text evidence="2">Belongs to the SNF2/RAD54 helicase family.</text>
</comment>
<dbReference type="SMART" id="SM00487">
    <property type="entry name" value="DEXDc"/>
    <property type="match status" value="1"/>
</dbReference>
<evidence type="ECO:0000259" key="19">
    <source>
        <dbReference type="PROSITE" id="PS51194"/>
    </source>
</evidence>
<name>A0A8S3ZYC5_9EUPU</name>
<feature type="region of interest" description="Disordered" evidence="17">
    <location>
        <begin position="310"/>
        <end position="338"/>
    </location>
</feature>
<dbReference type="OrthoDB" id="423559at2759"/>
<dbReference type="GO" id="GO:0006281">
    <property type="term" value="P:DNA repair"/>
    <property type="evidence" value="ECO:0007669"/>
    <property type="project" value="TreeGrafter"/>
</dbReference>
<dbReference type="FunFam" id="3.40.50.10810:FF:000043">
    <property type="entry name" value="Transcription termination factor 2"/>
    <property type="match status" value="1"/>
</dbReference>
<dbReference type="InterPro" id="IPR027417">
    <property type="entry name" value="P-loop_NTPase"/>
</dbReference>
<dbReference type="PANTHER" id="PTHR45626:SF50">
    <property type="entry name" value="TRANSCRIPTION TERMINATION FACTOR 2"/>
    <property type="match status" value="1"/>
</dbReference>
<dbReference type="InterPro" id="IPR014001">
    <property type="entry name" value="Helicase_ATP-bd"/>
</dbReference>
<feature type="compositionally biased region" description="Polar residues" evidence="17">
    <location>
        <begin position="322"/>
        <end position="333"/>
    </location>
</feature>
<keyword evidence="6" id="KW-0378">Hydrolase</keyword>
<evidence type="ECO:0000256" key="12">
    <source>
        <dbReference type="ARBA" id="ARBA00023242"/>
    </source>
</evidence>
<dbReference type="CDD" id="cd18793">
    <property type="entry name" value="SF2_C_SNF"/>
    <property type="match status" value="1"/>
</dbReference>
<dbReference type="Pfam" id="PF00271">
    <property type="entry name" value="Helicase_C"/>
    <property type="match status" value="1"/>
</dbReference>
<feature type="region of interest" description="Disordered" evidence="17">
    <location>
        <begin position="864"/>
        <end position="890"/>
    </location>
</feature>
<dbReference type="Gene3D" id="3.40.50.10810">
    <property type="entry name" value="Tandem AAA-ATPase domain"/>
    <property type="match status" value="1"/>
</dbReference>
<evidence type="ECO:0000256" key="7">
    <source>
        <dbReference type="ARBA" id="ARBA00022806"/>
    </source>
</evidence>
<comment type="subcellular location">
    <subcellularLocation>
        <location evidence="1">Nucleus</location>
    </subcellularLocation>
</comment>
<evidence type="ECO:0000256" key="2">
    <source>
        <dbReference type="ARBA" id="ARBA00007025"/>
    </source>
</evidence>
<evidence type="ECO:0000256" key="17">
    <source>
        <dbReference type="SAM" id="MobiDB-lite"/>
    </source>
</evidence>
<keyword evidence="10" id="KW-0238">DNA-binding</keyword>
<evidence type="ECO:0000259" key="18">
    <source>
        <dbReference type="PROSITE" id="PS51192"/>
    </source>
</evidence>
<dbReference type="GO" id="GO:0005524">
    <property type="term" value="F:ATP binding"/>
    <property type="evidence" value="ECO:0007669"/>
    <property type="project" value="UniProtKB-KW"/>
</dbReference>
<dbReference type="Pfam" id="PF00176">
    <property type="entry name" value="SNF2-rel_dom"/>
    <property type="match status" value="1"/>
</dbReference>
<dbReference type="PANTHER" id="PTHR45626">
    <property type="entry name" value="TRANSCRIPTION TERMINATION FACTOR 2-RELATED"/>
    <property type="match status" value="1"/>
</dbReference>
<comment type="caution">
    <text evidence="20">The sequence shown here is derived from an EMBL/GenBank/DDBJ whole genome shotgun (WGS) entry which is preliminary data.</text>
</comment>
<evidence type="ECO:0000256" key="15">
    <source>
        <dbReference type="ARBA" id="ARBA00082628"/>
    </source>
</evidence>
<dbReference type="AlphaFoldDB" id="A0A8S3ZYC5"/>
<evidence type="ECO:0000256" key="9">
    <source>
        <dbReference type="ARBA" id="ARBA00023015"/>
    </source>
</evidence>
<keyword evidence="5" id="KW-0547">Nucleotide-binding</keyword>
<feature type="region of interest" description="Disordered" evidence="17">
    <location>
        <begin position="686"/>
        <end position="709"/>
    </location>
</feature>
<keyword evidence="12" id="KW-0539">Nucleus</keyword>
<reference evidence="20" key="1">
    <citation type="submission" date="2021-04" db="EMBL/GenBank/DDBJ databases">
        <authorList>
            <consortium name="Molecular Ecology Group"/>
        </authorList>
    </citation>
    <scope>NUCLEOTIDE SEQUENCE</scope>
</reference>
<accession>A0A8S3ZYC5</accession>
<gene>
    <name evidence="20" type="ORF">CUNI_LOCUS17374</name>
</gene>
<evidence type="ECO:0000256" key="3">
    <source>
        <dbReference type="ARBA" id="ARBA00022472"/>
    </source>
</evidence>
<dbReference type="GO" id="GO:0006353">
    <property type="term" value="P:DNA-templated transcription termination"/>
    <property type="evidence" value="ECO:0007669"/>
    <property type="project" value="UniProtKB-KW"/>
</dbReference>
<dbReference type="InterPro" id="IPR050628">
    <property type="entry name" value="SNF2_RAD54_helicase_TF"/>
</dbReference>
<dbReference type="GO" id="GO:0004386">
    <property type="term" value="F:helicase activity"/>
    <property type="evidence" value="ECO:0007669"/>
    <property type="project" value="UniProtKB-KW"/>
</dbReference>
<feature type="compositionally biased region" description="Low complexity" evidence="17">
    <location>
        <begin position="310"/>
        <end position="321"/>
    </location>
</feature>
<dbReference type="GO" id="GO:0005737">
    <property type="term" value="C:cytoplasm"/>
    <property type="evidence" value="ECO:0007669"/>
    <property type="project" value="UniProtKB-ARBA"/>
</dbReference>
<keyword evidence="16" id="KW-0175">Coiled coil</keyword>
<dbReference type="PROSITE" id="PS51194">
    <property type="entry name" value="HELICASE_CTER"/>
    <property type="match status" value="1"/>
</dbReference>
<evidence type="ECO:0000256" key="11">
    <source>
        <dbReference type="ARBA" id="ARBA00023163"/>
    </source>
</evidence>
<keyword evidence="11" id="KW-0804">Transcription</keyword>
<dbReference type="GO" id="GO:0016787">
    <property type="term" value="F:hydrolase activity"/>
    <property type="evidence" value="ECO:0007669"/>
    <property type="project" value="UniProtKB-KW"/>
</dbReference>
<keyword evidence="21" id="KW-1185">Reference proteome</keyword>
<organism evidence="20 21">
    <name type="scientific">Candidula unifasciata</name>
    <dbReference type="NCBI Taxonomy" id="100452"/>
    <lineage>
        <taxon>Eukaryota</taxon>
        <taxon>Metazoa</taxon>
        <taxon>Spiralia</taxon>
        <taxon>Lophotrochozoa</taxon>
        <taxon>Mollusca</taxon>
        <taxon>Gastropoda</taxon>
        <taxon>Heterobranchia</taxon>
        <taxon>Euthyneura</taxon>
        <taxon>Panpulmonata</taxon>
        <taxon>Eupulmonata</taxon>
        <taxon>Stylommatophora</taxon>
        <taxon>Helicina</taxon>
        <taxon>Helicoidea</taxon>
        <taxon>Geomitridae</taxon>
        <taxon>Candidula</taxon>
    </lineage>
</organism>
<feature type="non-terminal residue" evidence="20">
    <location>
        <position position="1"/>
    </location>
</feature>
<keyword evidence="3" id="KW-0806">Transcription termination</keyword>
<feature type="compositionally biased region" description="Acidic residues" evidence="17">
    <location>
        <begin position="687"/>
        <end position="705"/>
    </location>
</feature>
<keyword evidence="8" id="KW-0067">ATP-binding</keyword>
<dbReference type="Gene3D" id="3.40.50.300">
    <property type="entry name" value="P-loop containing nucleotide triphosphate hydrolases"/>
    <property type="match status" value="1"/>
</dbReference>
<sequence length="1159" mass="129305">SYCMLKTGTKPGPTKDVSFYVCGHCKFSTHAKLPPLNCSIHKNSVVELQSFVHENKNQEQLRHYFRCPGRTTGESWCGHDTVSKHDAKILKDHKEPNMKTLDVKENQCKPENSKENTAIAEADKLIKQPKDKATIKCVPSKTDNGSKGKSEHNVKAVNIAAVISDFEHDQLKLVPTKEKSCESLMEVSFANLNKSRQVSAVESQDMSIDFDNKSFRQYRESPLPVLKSNTIHPSQKPIVISSSEESSSESDLEECLGTRKEFGKLKISDKEAASVAPEIVKKQSHPVEKKSEGCPELSLVHSLKSETASSCSDSSTSVTSTNRQIQSSPSNMCNGEPVNIKDNEDKKIIVNTQKSGESEVLKLDVPYTREMLRNLICEKQALASELERFQVNLRRINLTKLPDNGQRVINTVKTMKDSVQKVEEKIKKAESELGTQAYLDQSSGGVDHNSYPQRSYSQQNLLHWKSKPAESGHVFPGSVNYNNSNSTDKLQAPHPQFVQDFGHHPQHLQQLFASNPQAMTLYGGRMTAQRLREVGSITTEAIDKLHKQLESCPTEETECPDPHGLQVTLKAHQRQALAWLAWREKQVPPGGILADDMGLGKTLTTISHIISQKVAMEKAVKKSRSTLIVTPASLVHQWAKEIERRCQPGLLKFLVYHGPNREKNIRKLIDSDIVLTTYSIVGKEVGSDDTENAEDPVDEGEEAEVTDSKKSEDLPMLLRIGWERIVLDEGHNIKNHKSLTSKSVCRLRAAFRWVLTGTPIQNDLLDMYSLLRFLRFSPFDEYKVWKKHVDSGRGDTKRLNTIVKALLLRRTKEQTNSEGKTLVPLPGKTSRTIQVELTTEERTVYDKLFRKTQSTVLEYVHRHQEKGSEAKGGIQPAGVRPRQDQNLPPSVRIGTSSVSCDLDVANTGSQGRSSGSRILVSLLRVRQCCSHLSLLKSHLDAASVESDGIELTLEEQLKGMVLDDMDAKVPGSVDSQSCFRSHHLLKCVMEMVSSIQQGGDSTAKDKSVIVSQWTQMLEVVAYHLNKAGIQYQVIQGDIPAKKRMDIVDDFNLNSQGPSVLLLSLQAGGVGLNLVGGNHLFLLDIHWNPALEEQACDRINRMGQNKNVFIYRFLCKDTIEEKIVALQDKKRSLAKSVLSGTGASGQNKLSLSDLRMLFQV</sequence>
<evidence type="ECO:0000313" key="21">
    <source>
        <dbReference type="Proteomes" id="UP000678393"/>
    </source>
</evidence>
<evidence type="ECO:0000256" key="4">
    <source>
        <dbReference type="ARBA" id="ARBA00022553"/>
    </source>
</evidence>
<dbReference type="InterPro" id="IPR000330">
    <property type="entry name" value="SNF2_N"/>
</dbReference>
<dbReference type="PROSITE" id="PS51192">
    <property type="entry name" value="HELICASE_ATP_BIND_1"/>
    <property type="match status" value="1"/>
</dbReference>
<evidence type="ECO:0000256" key="10">
    <source>
        <dbReference type="ARBA" id="ARBA00023125"/>
    </source>
</evidence>
<evidence type="ECO:0000256" key="6">
    <source>
        <dbReference type="ARBA" id="ARBA00022801"/>
    </source>
</evidence>
<feature type="domain" description="Helicase C-terminal" evidence="19">
    <location>
        <begin position="994"/>
        <end position="1154"/>
    </location>
</feature>
<evidence type="ECO:0000256" key="14">
    <source>
        <dbReference type="ARBA" id="ARBA00079067"/>
    </source>
</evidence>
<evidence type="ECO:0000256" key="16">
    <source>
        <dbReference type="SAM" id="Coils"/>
    </source>
</evidence>
<protein>
    <recommendedName>
        <fullName evidence="13">Transcription termination factor 2</fullName>
    </recommendedName>
    <alternativeName>
        <fullName evidence="15">RNA polymerase II termination factor</fullName>
    </alternativeName>
    <alternativeName>
        <fullName evidence="14">Transcription release factor 2</fullName>
    </alternativeName>
</protein>
<keyword evidence="4" id="KW-0597">Phosphoprotein</keyword>
<feature type="domain" description="Helicase ATP-binding" evidence="18">
    <location>
        <begin position="582"/>
        <end position="777"/>
    </location>
</feature>
<dbReference type="Proteomes" id="UP000678393">
    <property type="component" value="Unassembled WGS sequence"/>
</dbReference>
<keyword evidence="9" id="KW-0805">Transcription regulation</keyword>
<evidence type="ECO:0000313" key="20">
    <source>
        <dbReference type="EMBL" id="CAG5131816.1"/>
    </source>
</evidence>
<proteinExistence type="inferred from homology"/>
<dbReference type="InterPro" id="IPR049730">
    <property type="entry name" value="SNF2/RAD54-like_C"/>
</dbReference>
<evidence type="ECO:0000256" key="5">
    <source>
        <dbReference type="ARBA" id="ARBA00022741"/>
    </source>
</evidence>
<dbReference type="InterPro" id="IPR038718">
    <property type="entry name" value="SNF2-like_sf"/>
</dbReference>
<dbReference type="GO" id="GO:0008094">
    <property type="term" value="F:ATP-dependent activity, acting on DNA"/>
    <property type="evidence" value="ECO:0007669"/>
    <property type="project" value="UniProtKB-ARBA"/>
</dbReference>
<evidence type="ECO:0000256" key="8">
    <source>
        <dbReference type="ARBA" id="ARBA00022840"/>
    </source>
</evidence>
<dbReference type="GO" id="GO:0005634">
    <property type="term" value="C:nucleus"/>
    <property type="evidence" value="ECO:0007669"/>
    <property type="project" value="UniProtKB-SubCell"/>
</dbReference>
<keyword evidence="7" id="KW-0347">Helicase</keyword>